<dbReference type="GO" id="GO:0005829">
    <property type="term" value="C:cytosol"/>
    <property type="evidence" value="ECO:0007669"/>
    <property type="project" value="TreeGrafter"/>
</dbReference>
<dbReference type="SUPFAM" id="SSF50341">
    <property type="entry name" value="CheW-like"/>
    <property type="match status" value="1"/>
</dbReference>
<proteinExistence type="predicted"/>
<organism evidence="2 3">
    <name type="scientific">Paraburkholderia phytofirmans (strain DSM 17436 / LMG 22146 / PsJN)</name>
    <name type="common">Burkholderia phytofirmans</name>
    <dbReference type="NCBI Taxonomy" id="398527"/>
    <lineage>
        <taxon>Bacteria</taxon>
        <taxon>Pseudomonadati</taxon>
        <taxon>Pseudomonadota</taxon>
        <taxon>Betaproteobacteria</taxon>
        <taxon>Burkholderiales</taxon>
        <taxon>Burkholderiaceae</taxon>
        <taxon>Paraburkholderia</taxon>
    </lineage>
</organism>
<dbReference type="HOGENOM" id="CLU_048995_7_0_4"/>
<dbReference type="KEGG" id="bpy:Bphyt_3978"/>
<reference evidence="2 3" key="1">
    <citation type="journal article" date="2011" name="J. Bacteriol.">
        <title>Complete genome sequence of the plant growth-promoting endophyte Burkholderia phytofirmans strain PsJN.</title>
        <authorList>
            <person name="Weilharter A."/>
            <person name="Mitter B."/>
            <person name="Shin M.V."/>
            <person name="Chain P.S."/>
            <person name="Nowak J."/>
            <person name="Sessitsch A."/>
        </authorList>
    </citation>
    <scope>NUCLEOTIDE SEQUENCE [LARGE SCALE GENOMIC DNA]</scope>
    <source>
        <strain evidence="3">DSM 17436 / LMG 22146 / PsJN</strain>
    </source>
</reference>
<dbReference type="PANTHER" id="PTHR22617">
    <property type="entry name" value="CHEMOTAXIS SENSOR HISTIDINE KINASE-RELATED"/>
    <property type="match status" value="1"/>
</dbReference>
<dbReference type="Gene3D" id="2.40.50.180">
    <property type="entry name" value="CheA-289, Domain 4"/>
    <property type="match status" value="1"/>
</dbReference>
<dbReference type="InterPro" id="IPR039315">
    <property type="entry name" value="CheW"/>
</dbReference>
<dbReference type="AlphaFoldDB" id="B2T7T4"/>
<dbReference type="SMART" id="SM00260">
    <property type="entry name" value="CheW"/>
    <property type="match status" value="1"/>
</dbReference>
<feature type="domain" description="CheW-like" evidence="1">
    <location>
        <begin position="2"/>
        <end position="147"/>
    </location>
</feature>
<dbReference type="Proteomes" id="UP000001739">
    <property type="component" value="Chromosome 1"/>
</dbReference>
<dbReference type="Pfam" id="PF01584">
    <property type="entry name" value="CheW"/>
    <property type="match status" value="1"/>
</dbReference>
<protein>
    <submittedName>
        <fullName evidence="2">CheW protein</fullName>
    </submittedName>
</protein>
<dbReference type="Gene3D" id="2.30.30.40">
    <property type="entry name" value="SH3 Domains"/>
    <property type="match status" value="1"/>
</dbReference>
<evidence type="ECO:0000313" key="2">
    <source>
        <dbReference type="EMBL" id="ACD18365.1"/>
    </source>
</evidence>
<dbReference type="EMBL" id="CP001052">
    <property type="protein sequence ID" value="ACD18365.1"/>
    <property type="molecule type" value="Genomic_DNA"/>
</dbReference>
<dbReference type="GO" id="GO:0007165">
    <property type="term" value="P:signal transduction"/>
    <property type="evidence" value="ECO:0007669"/>
    <property type="project" value="InterPro"/>
</dbReference>
<dbReference type="GO" id="GO:0006935">
    <property type="term" value="P:chemotaxis"/>
    <property type="evidence" value="ECO:0007669"/>
    <property type="project" value="InterPro"/>
</dbReference>
<dbReference type="STRING" id="398527.Bphyt_3978"/>
<sequence>MPMLFILFTLDSERYVIDATQVERLMPLTPQSPPKSIPGAPSWVAGVLDHEGAPLPLIDLPALALGRPAAQLMSTRIVLVRYPHAGTTRLLALLLEGATRTIRLDVTAFNDAGLDMPHARYLGPVASEAGGLVQWIRVEHLLPDDVKALLFPEAHA</sequence>
<dbReference type="InterPro" id="IPR002545">
    <property type="entry name" value="CheW-lke_dom"/>
</dbReference>
<gene>
    <name evidence="2" type="ordered locus">Bphyt_3978</name>
</gene>
<accession>B2T7T4</accession>
<dbReference type="PROSITE" id="PS50851">
    <property type="entry name" value="CHEW"/>
    <property type="match status" value="1"/>
</dbReference>
<evidence type="ECO:0000313" key="3">
    <source>
        <dbReference type="Proteomes" id="UP000001739"/>
    </source>
</evidence>
<evidence type="ECO:0000259" key="1">
    <source>
        <dbReference type="PROSITE" id="PS50851"/>
    </source>
</evidence>
<dbReference type="InterPro" id="IPR036061">
    <property type="entry name" value="CheW-like_dom_sf"/>
</dbReference>
<dbReference type="eggNOG" id="COG0835">
    <property type="taxonomic scope" value="Bacteria"/>
</dbReference>
<dbReference type="PANTHER" id="PTHR22617:SF43">
    <property type="entry name" value="PROTEIN PILI"/>
    <property type="match status" value="1"/>
</dbReference>
<name>B2T7T4_PARPJ</name>